<organism evidence="2 3">
    <name type="scientific">Geothrix limicola</name>
    <dbReference type="NCBI Taxonomy" id="2927978"/>
    <lineage>
        <taxon>Bacteria</taxon>
        <taxon>Pseudomonadati</taxon>
        <taxon>Acidobacteriota</taxon>
        <taxon>Holophagae</taxon>
        <taxon>Holophagales</taxon>
        <taxon>Holophagaceae</taxon>
        <taxon>Geothrix</taxon>
    </lineage>
</organism>
<accession>A0ABQ5QKF7</accession>
<feature type="transmembrane region" description="Helical" evidence="1">
    <location>
        <begin position="6"/>
        <end position="28"/>
    </location>
</feature>
<reference evidence="2 3" key="1">
    <citation type="journal article" date="2023" name="Antonie Van Leeuwenhoek">
        <title>Mesoterricola silvestris gen. nov., sp. nov., Mesoterricola sediminis sp. nov., Geothrix oryzae sp. nov., Geothrix edaphica sp. nov., Geothrix rubra sp. nov., and Geothrix limicola sp. nov., six novel members of Acidobacteriota isolated from soils.</title>
        <authorList>
            <person name="Itoh H."/>
            <person name="Sugisawa Y."/>
            <person name="Mise K."/>
            <person name="Xu Z."/>
            <person name="Kuniyasu M."/>
            <person name="Ushijima N."/>
            <person name="Kawano K."/>
            <person name="Kobayashi E."/>
            <person name="Shiratori Y."/>
            <person name="Masuda Y."/>
            <person name="Senoo K."/>
        </authorList>
    </citation>
    <scope>NUCLEOTIDE SEQUENCE [LARGE SCALE GENOMIC DNA]</scope>
    <source>
        <strain evidence="2 3">Red804</strain>
    </source>
</reference>
<comment type="caution">
    <text evidence="2">The sequence shown here is derived from an EMBL/GenBank/DDBJ whole genome shotgun (WGS) entry which is preliminary data.</text>
</comment>
<evidence type="ECO:0000256" key="1">
    <source>
        <dbReference type="SAM" id="Phobius"/>
    </source>
</evidence>
<protein>
    <submittedName>
        <fullName evidence="2">Uncharacterized protein</fullName>
    </submittedName>
</protein>
<gene>
    <name evidence="2" type="ORF">GETHLI_35860</name>
</gene>
<evidence type="ECO:0000313" key="2">
    <source>
        <dbReference type="EMBL" id="GLH75083.1"/>
    </source>
</evidence>
<name>A0ABQ5QKF7_9BACT</name>
<sequence length="202" mass="23111">MPWDYILGGASGAGIVLVIAVLFAQRIIEKSVDTRFSSRLEEMKAEFARRLEIDKAELIKNVETEKSELAVWQNLRNDVLGEIWRAHRTVTGAMTEVILEVQRCEMNAEKLPSATIEIYRKVVHANVDLLTPDALQAAQDFLEKAYVIADRKHPTQDDNALKEHRRELYESISAYFGLEKMMPWMTKRKPSRKRVAHGSDDA</sequence>
<dbReference type="RefSeq" id="WP_285578153.1">
    <property type="nucleotide sequence ID" value="NZ_BSDE01000015.1"/>
</dbReference>
<evidence type="ECO:0000313" key="3">
    <source>
        <dbReference type="Proteomes" id="UP001165069"/>
    </source>
</evidence>
<proteinExistence type="predicted"/>
<keyword evidence="1" id="KW-0472">Membrane</keyword>
<keyword evidence="3" id="KW-1185">Reference proteome</keyword>
<dbReference type="Proteomes" id="UP001165069">
    <property type="component" value="Unassembled WGS sequence"/>
</dbReference>
<keyword evidence="1" id="KW-1133">Transmembrane helix</keyword>
<dbReference type="EMBL" id="BSDE01000015">
    <property type="protein sequence ID" value="GLH75083.1"/>
    <property type="molecule type" value="Genomic_DNA"/>
</dbReference>
<keyword evidence="1" id="KW-0812">Transmembrane</keyword>